<feature type="transmembrane region" description="Helical" evidence="6">
    <location>
        <begin position="283"/>
        <end position="306"/>
    </location>
</feature>
<gene>
    <name evidence="8" type="ORF">MELA_00736</name>
</gene>
<keyword evidence="4 6" id="KW-1133">Transmembrane helix</keyword>
<name>A0A564ZGD9_9BACT</name>
<proteinExistence type="predicted"/>
<evidence type="ECO:0000256" key="2">
    <source>
        <dbReference type="ARBA" id="ARBA00022475"/>
    </source>
</evidence>
<dbReference type="Pfam" id="PF00482">
    <property type="entry name" value="T2SSF"/>
    <property type="match status" value="1"/>
</dbReference>
<protein>
    <submittedName>
        <fullName evidence="8">Bacterial type II secretion system protein F domain protein</fullName>
    </submittedName>
</protein>
<keyword evidence="5 6" id="KW-0472">Membrane</keyword>
<dbReference type="GO" id="GO:0005886">
    <property type="term" value="C:plasma membrane"/>
    <property type="evidence" value="ECO:0007669"/>
    <property type="project" value="UniProtKB-SubCell"/>
</dbReference>
<feature type="transmembrane region" description="Helical" evidence="6">
    <location>
        <begin position="99"/>
        <end position="122"/>
    </location>
</feature>
<dbReference type="InterPro" id="IPR018076">
    <property type="entry name" value="T2SS_GspF_dom"/>
</dbReference>
<dbReference type="PANTHER" id="PTHR35007:SF2">
    <property type="entry name" value="PILUS ASSEMBLE PROTEIN"/>
    <property type="match status" value="1"/>
</dbReference>
<reference evidence="8 9" key="1">
    <citation type="submission" date="2019-07" db="EMBL/GenBank/DDBJ databases">
        <authorList>
            <person name="Cremers G."/>
        </authorList>
    </citation>
    <scope>NUCLEOTIDE SEQUENCE [LARGE SCALE GENOMIC DNA]</scope>
</reference>
<evidence type="ECO:0000259" key="7">
    <source>
        <dbReference type="Pfam" id="PF00482"/>
    </source>
</evidence>
<dbReference type="PANTHER" id="PTHR35007">
    <property type="entry name" value="INTEGRAL MEMBRANE PROTEIN-RELATED"/>
    <property type="match status" value="1"/>
</dbReference>
<sequence length="316" mass="34600">MIALAVALAFVGTALGVVALLTLLTPTLDPLVVRVRQFAAAARKTEPVESTLRRRHSPVGVWVQDVAQRVGRTVPGGDAKAQSKRRTLLMQAGYRRANAVLAFQGVRVLLAVLLPGLFLLIAPYLKGWTLARELAAIMALIAAGLFVPHVWLLQRIKWRQEEISNALPNALDLMVVCVEAGLGLDATIYRLAQEQQFTKQALSEEFQIVSQEVRAGRARAEALTAMKHRVGLAEMASLVVVLLQAERMGTAIGRALRVHADSFRTKRRQRAEERAAKIPVKMVFPLVLLIFPATLLVVLGPSWILIMKALAAMHKG</sequence>
<evidence type="ECO:0000313" key="9">
    <source>
        <dbReference type="Proteomes" id="UP000334340"/>
    </source>
</evidence>
<dbReference type="Proteomes" id="UP000334340">
    <property type="component" value="Unassembled WGS sequence"/>
</dbReference>
<keyword evidence="2" id="KW-1003">Cell membrane</keyword>
<dbReference type="EMBL" id="CABIKM010000011">
    <property type="protein sequence ID" value="VUZ84365.1"/>
    <property type="molecule type" value="Genomic_DNA"/>
</dbReference>
<evidence type="ECO:0000256" key="6">
    <source>
        <dbReference type="SAM" id="Phobius"/>
    </source>
</evidence>
<evidence type="ECO:0000256" key="5">
    <source>
        <dbReference type="ARBA" id="ARBA00023136"/>
    </source>
</evidence>
<feature type="transmembrane region" description="Helical" evidence="6">
    <location>
        <begin position="134"/>
        <end position="153"/>
    </location>
</feature>
<dbReference type="AlphaFoldDB" id="A0A564ZGD9"/>
<evidence type="ECO:0000256" key="3">
    <source>
        <dbReference type="ARBA" id="ARBA00022692"/>
    </source>
</evidence>
<feature type="domain" description="Type II secretion system protein GspF" evidence="7">
    <location>
        <begin position="171"/>
        <end position="299"/>
    </location>
</feature>
<evidence type="ECO:0000256" key="1">
    <source>
        <dbReference type="ARBA" id="ARBA00004651"/>
    </source>
</evidence>
<keyword evidence="9" id="KW-1185">Reference proteome</keyword>
<keyword evidence="3 6" id="KW-0812">Transmembrane</keyword>
<organism evidence="8 9">
    <name type="scientific">Candidatus Methylomirabilis lanthanidiphila</name>
    <dbReference type="NCBI Taxonomy" id="2211376"/>
    <lineage>
        <taxon>Bacteria</taxon>
        <taxon>Candidatus Methylomirabilota</taxon>
        <taxon>Candidatus Methylomirabilia</taxon>
        <taxon>Candidatus Methylomirabilales</taxon>
        <taxon>Candidatus Methylomirabilaceae</taxon>
        <taxon>Candidatus Methylomirabilis</taxon>
    </lineage>
</organism>
<comment type="subcellular location">
    <subcellularLocation>
        <location evidence="1">Cell membrane</location>
        <topology evidence="1">Multi-pass membrane protein</topology>
    </subcellularLocation>
</comment>
<evidence type="ECO:0000256" key="4">
    <source>
        <dbReference type="ARBA" id="ARBA00022989"/>
    </source>
</evidence>
<evidence type="ECO:0000313" key="8">
    <source>
        <dbReference type="EMBL" id="VUZ84365.1"/>
    </source>
</evidence>
<accession>A0A564ZGD9</accession>